<evidence type="ECO:0000256" key="5">
    <source>
        <dbReference type="ARBA" id="ARBA00022692"/>
    </source>
</evidence>
<evidence type="ECO:0000256" key="1">
    <source>
        <dbReference type="ARBA" id="ARBA00004571"/>
    </source>
</evidence>
<feature type="domain" description="TonB-dependent receptor plug" evidence="13">
    <location>
        <begin position="52"/>
        <end position="162"/>
    </location>
</feature>
<evidence type="ECO:0000256" key="6">
    <source>
        <dbReference type="ARBA" id="ARBA00023077"/>
    </source>
</evidence>
<dbReference type="PROSITE" id="PS52016">
    <property type="entry name" value="TONB_DEPENDENT_REC_3"/>
    <property type="match status" value="1"/>
</dbReference>
<proteinExistence type="inferred from homology"/>
<keyword evidence="5 10" id="KW-0812">Transmembrane</keyword>
<evidence type="ECO:0000259" key="13">
    <source>
        <dbReference type="Pfam" id="PF07715"/>
    </source>
</evidence>
<dbReference type="SUPFAM" id="SSF56935">
    <property type="entry name" value="Porins"/>
    <property type="match status" value="1"/>
</dbReference>
<dbReference type="PANTHER" id="PTHR30069:SF28">
    <property type="entry name" value="TONB-DEPENDENT RECEPTOR YNCD-RELATED"/>
    <property type="match status" value="1"/>
</dbReference>
<keyword evidence="7 10" id="KW-0472">Membrane</keyword>
<keyword evidence="9 10" id="KW-0998">Cell outer membrane</keyword>
<comment type="similarity">
    <text evidence="2 10 11">Belongs to the TonB-dependent receptor family.</text>
</comment>
<dbReference type="Gene3D" id="2.40.170.20">
    <property type="entry name" value="TonB-dependent receptor, beta-barrel domain"/>
    <property type="match status" value="1"/>
</dbReference>
<evidence type="ECO:0000313" key="15">
    <source>
        <dbReference type="Proteomes" id="UP001303211"/>
    </source>
</evidence>
<evidence type="ECO:0000256" key="8">
    <source>
        <dbReference type="ARBA" id="ARBA00023170"/>
    </source>
</evidence>
<dbReference type="EMBL" id="CP136921">
    <property type="protein sequence ID" value="WOO34334.1"/>
    <property type="molecule type" value="Genomic_DNA"/>
</dbReference>
<evidence type="ECO:0000256" key="9">
    <source>
        <dbReference type="ARBA" id="ARBA00023237"/>
    </source>
</evidence>
<dbReference type="RefSeq" id="WP_317703660.1">
    <property type="nucleotide sequence ID" value="NZ_CP136921.1"/>
</dbReference>
<feature type="domain" description="TonB-dependent receptor-like beta-barrel" evidence="12">
    <location>
        <begin position="234"/>
        <end position="672"/>
    </location>
</feature>
<evidence type="ECO:0000256" key="11">
    <source>
        <dbReference type="RuleBase" id="RU003357"/>
    </source>
</evidence>
<dbReference type="Proteomes" id="UP001303211">
    <property type="component" value="Chromosome"/>
</dbReference>
<dbReference type="InterPro" id="IPR000531">
    <property type="entry name" value="Beta-barrel_TonB"/>
</dbReference>
<evidence type="ECO:0000256" key="10">
    <source>
        <dbReference type="PROSITE-ProRule" id="PRU01360"/>
    </source>
</evidence>
<organism evidence="14 15">
    <name type="scientific">Diaphorobacter limosus</name>
    <dbReference type="NCBI Taxonomy" id="3036128"/>
    <lineage>
        <taxon>Bacteria</taxon>
        <taxon>Pseudomonadati</taxon>
        <taxon>Pseudomonadota</taxon>
        <taxon>Betaproteobacteria</taxon>
        <taxon>Burkholderiales</taxon>
        <taxon>Comamonadaceae</taxon>
        <taxon>Diaphorobacter</taxon>
    </lineage>
</organism>
<keyword evidence="3 10" id="KW-0813">Transport</keyword>
<name>A0ABZ0J7U3_9BURK</name>
<dbReference type="InterPro" id="IPR012910">
    <property type="entry name" value="Plug_dom"/>
</dbReference>
<evidence type="ECO:0000256" key="7">
    <source>
        <dbReference type="ARBA" id="ARBA00023136"/>
    </source>
</evidence>
<evidence type="ECO:0000259" key="12">
    <source>
        <dbReference type="Pfam" id="PF00593"/>
    </source>
</evidence>
<dbReference type="Pfam" id="PF00593">
    <property type="entry name" value="TonB_dep_Rec_b-barrel"/>
    <property type="match status" value="1"/>
</dbReference>
<dbReference type="Pfam" id="PF07715">
    <property type="entry name" value="Plug"/>
    <property type="match status" value="1"/>
</dbReference>
<dbReference type="PANTHER" id="PTHR30069">
    <property type="entry name" value="TONB-DEPENDENT OUTER MEMBRANE RECEPTOR"/>
    <property type="match status" value="1"/>
</dbReference>
<protein>
    <submittedName>
        <fullName evidence="14">TonB-dependent receptor</fullName>
    </submittedName>
</protein>
<comment type="subcellular location">
    <subcellularLocation>
        <location evidence="1 10">Cell outer membrane</location>
        <topology evidence="1 10">Multi-pass membrane protein</topology>
    </subcellularLocation>
</comment>
<reference evidence="14 15" key="1">
    <citation type="submission" date="2023-03" db="EMBL/GenBank/DDBJ databases">
        <title>Diaphorobacter basophil sp. nov., isolated from a sewage-treatment plant.</title>
        <authorList>
            <person name="Yang K."/>
        </authorList>
    </citation>
    <scope>NUCLEOTIDE SEQUENCE [LARGE SCALE GENOMIC DNA]</scope>
    <source>
        <strain evidence="14 15">Y-1</strain>
    </source>
</reference>
<sequence length="710" mass="76912">MHFDHVCAGAGWPLRIATLSGLMALAQGAAAQTSPALPEVTVRSTLVESPLEYSPASVTIVDGERVRDRQWQVNLSESLSTTPGLLLQNRQNYAQDLQLSIRGHGARSTFGVRGVQVFVDGIPATMPDGQGQTNNIDLQSVERIEVLRGPYSTLYGNASGGVINAYTERGEGRPRIDSSFAVGSNGQKRLGLKAQGEQSGVGYVVSASRYLTDGWRAQSAADKNMFNARLDTNPGDSGHLMLVANYVDVDALDPGGVTPADWQANARAVAQGPIDYNMRKSMRQTQVGLSYDHRVDASNALRLMVYAGQRHITQYQSTPRAAQAPATSAGGVIDLGRDYGGMDLRWAHDTRLADSPFSLVAGLAVNVVEEDRQGYNNFLGSALGVKGALRRDERNTLNNADPYLQASWSFAPRWRLDAGLRWSNVKFESRDHYIAPGNGDGSGDTRYRRWLPMLSLQHQISAATQVYASAGGGTETPTFNEISYRPGGLPGLNFGLQPATSRSLELGLRQRLDGDALRGHWSAALFHTDTENEIVTADNTGGRATYRNAGRTRRQGAELGTQLQLARQWQLSGALTLLDAKLRDGFCNAAGTSCVSAGKRIAGTARTQAALGLDWRPHSDWRLGADWRHVSAIAANDSNSIEAPSYNVLGLSASHTRQWGAWKLNAFARLDNVTDKKYVGSVIVNEGNGRFYEAAPGRQWMAGISLGYQF</sequence>
<gene>
    <name evidence="14" type="ORF">P4826_09815</name>
</gene>
<evidence type="ECO:0000256" key="4">
    <source>
        <dbReference type="ARBA" id="ARBA00022452"/>
    </source>
</evidence>
<dbReference type="InterPro" id="IPR039426">
    <property type="entry name" value="TonB-dep_rcpt-like"/>
</dbReference>
<dbReference type="InterPro" id="IPR037066">
    <property type="entry name" value="Plug_dom_sf"/>
</dbReference>
<keyword evidence="15" id="KW-1185">Reference proteome</keyword>
<evidence type="ECO:0000256" key="2">
    <source>
        <dbReference type="ARBA" id="ARBA00009810"/>
    </source>
</evidence>
<keyword evidence="4 10" id="KW-1134">Transmembrane beta strand</keyword>
<evidence type="ECO:0000256" key="3">
    <source>
        <dbReference type="ARBA" id="ARBA00022448"/>
    </source>
</evidence>
<dbReference type="InterPro" id="IPR036942">
    <property type="entry name" value="Beta-barrel_TonB_sf"/>
</dbReference>
<dbReference type="Gene3D" id="2.170.130.10">
    <property type="entry name" value="TonB-dependent receptor, plug domain"/>
    <property type="match status" value="1"/>
</dbReference>
<dbReference type="CDD" id="cd01347">
    <property type="entry name" value="ligand_gated_channel"/>
    <property type="match status" value="1"/>
</dbReference>
<accession>A0ABZ0J7U3</accession>
<evidence type="ECO:0000313" key="14">
    <source>
        <dbReference type="EMBL" id="WOO34334.1"/>
    </source>
</evidence>
<keyword evidence="8 14" id="KW-0675">Receptor</keyword>
<keyword evidence="6 11" id="KW-0798">TonB box</keyword>